<dbReference type="PANTHER" id="PTHR33505:SF4">
    <property type="entry name" value="PROTEIN PREY, MITOCHONDRIAL"/>
    <property type="match status" value="1"/>
</dbReference>
<keyword evidence="4" id="KW-1185">Reference proteome</keyword>
<dbReference type="Proteomes" id="UP000623129">
    <property type="component" value="Unassembled WGS sequence"/>
</dbReference>
<name>A0A833R1K4_9POAL</name>
<evidence type="ECO:0000313" key="4">
    <source>
        <dbReference type="Proteomes" id="UP000623129"/>
    </source>
</evidence>
<proteinExistence type="inferred from homology"/>
<dbReference type="OrthoDB" id="1884515at2759"/>
<evidence type="ECO:0000313" key="3">
    <source>
        <dbReference type="EMBL" id="KAF3328174.1"/>
    </source>
</evidence>
<dbReference type="AlphaFoldDB" id="A0A833R1K4"/>
<evidence type="ECO:0000256" key="2">
    <source>
        <dbReference type="ARBA" id="ARBA00040939"/>
    </source>
</evidence>
<dbReference type="PANTHER" id="PTHR33505">
    <property type="entry name" value="ZGC:162634"/>
    <property type="match status" value="1"/>
</dbReference>
<comment type="caution">
    <text evidence="3">The sequence shown here is derived from an EMBL/GenBank/DDBJ whole genome shotgun (WGS) entry which is preliminary data.</text>
</comment>
<gene>
    <name evidence="3" type="ORF">FCM35_KLT06780</name>
</gene>
<organism evidence="3 4">
    <name type="scientific">Carex littledalei</name>
    <dbReference type="NCBI Taxonomy" id="544730"/>
    <lineage>
        <taxon>Eukaryota</taxon>
        <taxon>Viridiplantae</taxon>
        <taxon>Streptophyta</taxon>
        <taxon>Embryophyta</taxon>
        <taxon>Tracheophyta</taxon>
        <taxon>Spermatophyta</taxon>
        <taxon>Magnoliopsida</taxon>
        <taxon>Liliopsida</taxon>
        <taxon>Poales</taxon>
        <taxon>Cyperaceae</taxon>
        <taxon>Cyperoideae</taxon>
        <taxon>Cariceae</taxon>
        <taxon>Carex</taxon>
        <taxon>Carex subgen. Euthyceras</taxon>
    </lineage>
</organism>
<dbReference type="EMBL" id="SWLB01000016">
    <property type="protein sequence ID" value="KAF3328174.1"/>
    <property type="molecule type" value="Genomic_DNA"/>
</dbReference>
<dbReference type="Gene3D" id="2.20.25.10">
    <property type="match status" value="1"/>
</dbReference>
<comment type="similarity">
    <text evidence="1">Belongs to the PREY family.</text>
</comment>
<dbReference type="SUPFAM" id="SSF158997">
    <property type="entry name" value="Trm112p-like"/>
    <property type="match status" value="1"/>
</dbReference>
<dbReference type="InterPro" id="IPR005651">
    <property type="entry name" value="Trm112-like"/>
</dbReference>
<evidence type="ECO:0000256" key="1">
    <source>
        <dbReference type="ARBA" id="ARBA00038479"/>
    </source>
</evidence>
<sequence>MVRCSRFLMRECADLSKAFSEFFVCPLSKQPLRHCKETQALVSDAVGVSYPIVDGIPCLVPKDGKLLQDQEILKGETMCSFIKCKILDIGVPSNEELLPLFFQPNL</sequence>
<protein>
    <recommendedName>
        <fullName evidence="2">Protein preY, mitochondrial</fullName>
    </recommendedName>
</protein>
<accession>A0A833R1K4</accession>
<dbReference type="Pfam" id="PF03966">
    <property type="entry name" value="Trm112p"/>
    <property type="match status" value="1"/>
</dbReference>
<reference evidence="3" key="1">
    <citation type="submission" date="2020-01" db="EMBL/GenBank/DDBJ databases">
        <title>Genome sequence of Kobresia littledalei, the first chromosome-level genome in the family Cyperaceae.</title>
        <authorList>
            <person name="Qu G."/>
        </authorList>
    </citation>
    <scope>NUCLEOTIDE SEQUENCE</scope>
    <source>
        <strain evidence="3">C.B.Clarke</strain>
        <tissue evidence="3">Leaf</tissue>
    </source>
</reference>